<evidence type="ECO:0000313" key="2">
    <source>
        <dbReference type="Proteomes" id="UP000807342"/>
    </source>
</evidence>
<accession>A0A9P5X422</accession>
<reference evidence="1" key="1">
    <citation type="submission" date="2020-11" db="EMBL/GenBank/DDBJ databases">
        <authorList>
            <consortium name="DOE Joint Genome Institute"/>
            <person name="Ahrendt S."/>
            <person name="Riley R."/>
            <person name="Andreopoulos W."/>
            <person name="Labutti K."/>
            <person name="Pangilinan J."/>
            <person name="Ruiz-Duenas F.J."/>
            <person name="Barrasa J.M."/>
            <person name="Sanchez-Garcia M."/>
            <person name="Camarero S."/>
            <person name="Miyauchi S."/>
            <person name="Serrano A."/>
            <person name="Linde D."/>
            <person name="Babiker R."/>
            <person name="Drula E."/>
            <person name="Ayuso-Fernandez I."/>
            <person name="Pacheco R."/>
            <person name="Padilla G."/>
            <person name="Ferreira P."/>
            <person name="Barriuso J."/>
            <person name="Kellner H."/>
            <person name="Castanera R."/>
            <person name="Alfaro M."/>
            <person name="Ramirez L."/>
            <person name="Pisabarro A.G."/>
            <person name="Kuo A."/>
            <person name="Tritt A."/>
            <person name="Lipzen A."/>
            <person name="He G."/>
            <person name="Yan M."/>
            <person name="Ng V."/>
            <person name="Cullen D."/>
            <person name="Martin F."/>
            <person name="Rosso M.-N."/>
            <person name="Henrissat B."/>
            <person name="Hibbett D."/>
            <person name="Martinez A.T."/>
            <person name="Grigoriev I.V."/>
        </authorList>
    </citation>
    <scope>NUCLEOTIDE SEQUENCE</scope>
    <source>
        <strain evidence="1">MF-IS2</strain>
    </source>
</reference>
<feature type="non-terminal residue" evidence="1">
    <location>
        <position position="67"/>
    </location>
</feature>
<comment type="caution">
    <text evidence="1">The sequence shown here is derived from an EMBL/GenBank/DDBJ whole genome shotgun (WGS) entry which is preliminary data.</text>
</comment>
<proteinExistence type="predicted"/>
<dbReference type="Proteomes" id="UP000807342">
    <property type="component" value="Unassembled WGS sequence"/>
</dbReference>
<sequence>MCPHTLHIPHLCPIRRLTLTHTPPIQVPSVRISMSPPSLRRMTSITKALPRRRDGGRLSVAQVCRYG</sequence>
<name>A0A9P5X422_9AGAR</name>
<keyword evidence="2" id="KW-1185">Reference proteome</keyword>
<dbReference type="AlphaFoldDB" id="A0A9P5X422"/>
<protein>
    <submittedName>
        <fullName evidence="1">Uncharacterized protein</fullName>
    </submittedName>
</protein>
<evidence type="ECO:0000313" key="1">
    <source>
        <dbReference type="EMBL" id="KAF9444088.1"/>
    </source>
</evidence>
<gene>
    <name evidence="1" type="ORF">P691DRAFT_737006</name>
</gene>
<dbReference type="EMBL" id="MU151406">
    <property type="protein sequence ID" value="KAF9444088.1"/>
    <property type="molecule type" value="Genomic_DNA"/>
</dbReference>
<organism evidence="1 2">
    <name type="scientific">Macrolepiota fuliginosa MF-IS2</name>
    <dbReference type="NCBI Taxonomy" id="1400762"/>
    <lineage>
        <taxon>Eukaryota</taxon>
        <taxon>Fungi</taxon>
        <taxon>Dikarya</taxon>
        <taxon>Basidiomycota</taxon>
        <taxon>Agaricomycotina</taxon>
        <taxon>Agaricomycetes</taxon>
        <taxon>Agaricomycetidae</taxon>
        <taxon>Agaricales</taxon>
        <taxon>Agaricineae</taxon>
        <taxon>Agaricaceae</taxon>
        <taxon>Macrolepiota</taxon>
    </lineage>
</organism>